<sequence length="220" mass="25715">SQMPRLQVVFFRDRQEYNQAMRAAMPNIEVSVGVYIEQTRRAYFFGGKEYHDRNLYHEATHQLFHQSRPVAPDVGRRANFWIVEGIALYMESLRQENGYHVLGGFDDERMHAARYRLLKDDFYLPLEELTAFGMEKFQTHKRMPTLYSQAAGLTNFLIYYDGGRYRDALVTYLSTVYDGRDRPGTLAELTGTSYTELDKQYRQFMEQSLRNAASRNAAGK</sequence>
<name>X0T9Y2_9ZZZZ</name>
<dbReference type="AlphaFoldDB" id="X0T9Y2"/>
<feature type="non-terminal residue" evidence="1">
    <location>
        <position position="1"/>
    </location>
</feature>
<protein>
    <recommendedName>
        <fullName evidence="2">DUF1570 domain-containing protein</fullName>
    </recommendedName>
</protein>
<evidence type="ECO:0008006" key="2">
    <source>
        <dbReference type="Google" id="ProtNLM"/>
    </source>
</evidence>
<evidence type="ECO:0000313" key="1">
    <source>
        <dbReference type="EMBL" id="GAF84967.1"/>
    </source>
</evidence>
<proteinExistence type="predicted"/>
<comment type="caution">
    <text evidence="1">The sequence shown here is derived from an EMBL/GenBank/DDBJ whole genome shotgun (WGS) entry which is preliminary data.</text>
</comment>
<reference evidence="1" key="1">
    <citation type="journal article" date="2014" name="Front. Microbiol.">
        <title>High frequency of phylogenetically diverse reductive dehalogenase-homologous genes in deep subseafloor sedimentary metagenomes.</title>
        <authorList>
            <person name="Kawai M."/>
            <person name="Futagami T."/>
            <person name="Toyoda A."/>
            <person name="Takaki Y."/>
            <person name="Nishi S."/>
            <person name="Hori S."/>
            <person name="Arai W."/>
            <person name="Tsubouchi T."/>
            <person name="Morono Y."/>
            <person name="Uchiyama I."/>
            <person name="Ito T."/>
            <person name="Fujiyama A."/>
            <person name="Inagaki F."/>
            <person name="Takami H."/>
        </authorList>
    </citation>
    <scope>NUCLEOTIDE SEQUENCE</scope>
    <source>
        <strain evidence="1">Expedition CK06-06</strain>
    </source>
</reference>
<gene>
    <name evidence="1" type="ORF">S01H1_09678</name>
</gene>
<accession>X0T9Y2</accession>
<dbReference type="EMBL" id="BARS01004945">
    <property type="protein sequence ID" value="GAF84967.1"/>
    <property type="molecule type" value="Genomic_DNA"/>
</dbReference>
<organism evidence="1">
    <name type="scientific">marine sediment metagenome</name>
    <dbReference type="NCBI Taxonomy" id="412755"/>
    <lineage>
        <taxon>unclassified sequences</taxon>
        <taxon>metagenomes</taxon>
        <taxon>ecological metagenomes</taxon>
    </lineage>
</organism>